<dbReference type="Gene3D" id="2.80.10.50">
    <property type="match status" value="1"/>
</dbReference>
<name>A0A4Y7U461_9FLAO</name>
<accession>A0A4Y7U461</accession>
<gene>
    <name evidence="1" type="ORF">D0809_26670</name>
</gene>
<proteinExistence type="predicted"/>
<dbReference type="EMBL" id="QWDN01000449">
    <property type="protein sequence ID" value="TEB41213.1"/>
    <property type="molecule type" value="Genomic_DNA"/>
</dbReference>
<dbReference type="NCBIfam" id="TIGR02608">
    <property type="entry name" value="delta_60_rpt"/>
    <property type="match status" value="3"/>
</dbReference>
<organism evidence="1 2">
    <name type="scientific">Flavobacterium circumlabens</name>
    <dbReference type="NCBI Taxonomy" id="2133765"/>
    <lineage>
        <taxon>Bacteria</taxon>
        <taxon>Pseudomonadati</taxon>
        <taxon>Bacteroidota</taxon>
        <taxon>Flavobacteriia</taxon>
        <taxon>Flavobacteriales</taxon>
        <taxon>Flavobacteriaceae</taxon>
        <taxon>Flavobacterium</taxon>
    </lineage>
</organism>
<dbReference type="Pfam" id="PF17164">
    <property type="entry name" value="DUF5122"/>
    <property type="match status" value="3"/>
</dbReference>
<feature type="non-terminal residue" evidence="1">
    <location>
        <position position="137"/>
    </location>
</feature>
<comment type="caution">
    <text evidence="1">The sequence shown here is derived from an EMBL/GenBank/DDBJ whole genome shotgun (WGS) entry which is preliminary data.</text>
</comment>
<evidence type="ECO:0000313" key="1">
    <source>
        <dbReference type="EMBL" id="TEB41213.1"/>
    </source>
</evidence>
<evidence type="ECO:0000313" key="2">
    <source>
        <dbReference type="Proteomes" id="UP000298340"/>
    </source>
</evidence>
<dbReference type="RefSeq" id="WP_170208119.1">
    <property type="nucleotide sequence ID" value="NZ_QWDN01000449.1"/>
</dbReference>
<reference evidence="1 2" key="1">
    <citation type="journal article" date="2018" name="Syst. Appl. Microbiol.">
        <title>Flavobacterium circumlabens sp. nov. and Flavobacterium cupreum sp. nov., two psychrotrophic species isolated from Antarctic environmental samples.</title>
        <authorList>
            <person name="Kralova S."/>
            <person name="Busse H.J."/>
            <person name="Svec P."/>
            <person name="Maslanova I."/>
            <person name="Stankova E."/>
            <person name="Bartak M."/>
            <person name="Sedlacek I."/>
        </authorList>
    </citation>
    <scope>NUCLEOTIDE SEQUENCE [LARGE SCALE GENOMIC DNA]</scope>
    <source>
        <strain evidence="1 2">CCM 8828</strain>
    </source>
</reference>
<dbReference type="SUPFAM" id="SSF101898">
    <property type="entry name" value="NHL repeat"/>
    <property type="match status" value="1"/>
</dbReference>
<sequence>ILVTGRFNSFNGENVSDIIRLNANGTLDATFKFQGISLIGGGIQIELQADGKIILVAEQTMNTGKFDNLIRLNADGSYDKSFITVPDLHFDKVAIQPDGKIIVVHNTNNEFYSDYNYVARLNTDGSFDTSFVKAKFS</sequence>
<dbReference type="AlphaFoldDB" id="A0A4Y7U461"/>
<dbReference type="InterPro" id="IPR013431">
    <property type="entry name" value="Delta_60_rpt"/>
</dbReference>
<dbReference type="Proteomes" id="UP000298340">
    <property type="component" value="Unassembled WGS sequence"/>
</dbReference>
<feature type="non-terminal residue" evidence="1">
    <location>
        <position position="1"/>
    </location>
</feature>
<protein>
    <submittedName>
        <fullName evidence="1">Calcium-binding protein</fullName>
    </submittedName>
</protein>